<dbReference type="Proteomes" id="UP001437460">
    <property type="component" value="Unassembled WGS sequence"/>
</dbReference>
<keyword evidence="2" id="KW-1185">Reference proteome</keyword>
<evidence type="ECO:0000313" key="2">
    <source>
        <dbReference type="Proteomes" id="UP001437460"/>
    </source>
</evidence>
<protein>
    <submittedName>
        <fullName evidence="1">Uncharacterized protein</fullName>
    </submittedName>
</protein>
<sequence length="45" mass="5425">MTLKQKIVRCLRCATCDKESLNRCLLKWCKCFKEVEKELNRCKKC</sequence>
<comment type="caution">
    <text evidence="1">The sequence shown here is derived from an EMBL/GenBank/DDBJ whole genome shotgun (WGS) entry which is preliminary data.</text>
</comment>
<proteinExistence type="predicted"/>
<evidence type="ECO:0000313" key="1">
    <source>
        <dbReference type="EMBL" id="MEQ2564004.1"/>
    </source>
</evidence>
<accession>A0ABV1HNW7</accession>
<dbReference type="EMBL" id="JBBMFJ010000029">
    <property type="protein sequence ID" value="MEQ2564004.1"/>
    <property type="molecule type" value="Genomic_DNA"/>
</dbReference>
<gene>
    <name evidence="1" type="ORF">WMO41_12660</name>
</gene>
<name>A0ABV1HNW7_9FIRM</name>
<reference evidence="1 2" key="1">
    <citation type="submission" date="2024-03" db="EMBL/GenBank/DDBJ databases">
        <title>Human intestinal bacterial collection.</title>
        <authorList>
            <person name="Pauvert C."/>
            <person name="Hitch T.C.A."/>
            <person name="Clavel T."/>
        </authorList>
    </citation>
    <scope>NUCLEOTIDE SEQUENCE [LARGE SCALE GENOMIC DNA]</scope>
    <source>
        <strain evidence="1 2">CLA-AP-H27</strain>
    </source>
</reference>
<organism evidence="1 2">
    <name type="scientific">Ventrimonas faecis</name>
    <dbReference type="NCBI Taxonomy" id="3133170"/>
    <lineage>
        <taxon>Bacteria</taxon>
        <taxon>Bacillati</taxon>
        <taxon>Bacillota</taxon>
        <taxon>Clostridia</taxon>
        <taxon>Lachnospirales</taxon>
        <taxon>Lachnospiraceae</taxon>
        <taxon>Ventrimonas</taxon>
    </lineage>
</organism>